<dbReference type="AlphaFoldDB" id="A0AAD8KZ77"/>
<evidence type="ECO:0000313" key="2">
    <source>
        <dbReference type="EMBL" id="KAK1431857.1"/>
    </source>
</evidence>
<gene>
    <name evidence="2" type="ORF">QVD17_08599</name>
</gene>
<feature type="region of interest" description="Disordered" evidence="1">
    <location>
        <begin position="25"/>
        <end position="78"/>
    </location>
</feature>
<sequence>MIEVLGAAQQSSSYFYKHCNPTSTVTVTPPPPPPVQHPPPLPPPLQPTYRRPNHLPSHSTSTSTITAPQPPPSTTVTDSIHCPNPLPTHLPCPNPPPSSFLFVGFAFGQLWFFRLGVETVPLTLYTRCSIICLNERLPHIAWCSSVLRFFCFFLWVSDEKPGGVMGDTLGNEASSSMEASVRSLDGFWPCPFRGFHCCPDGMTGSKGFPRLMTHIKQMHSSSDDRKSVLRDAVATNVDLFVSVGEALKVSGQWL</sequence>
<dbReference type="EMBL" id="JAUHHV010000002">
    <property type="protein sequence ID" value="KAK1431857.1"/>
    <property type="molecule type" value="Genomic_DNA"/>
</dbReference>
<organism evidence="2 3">
    <name type="scientific">Tagetes erecta</name>
    <name type="common">African marigold</name>
    <dbReference type="NCBI Taxonomy" id="13708"/>
    <lineage>
        <taxon>Eukaryota</taxon>
        <taxon>Viridiplantae</taxon>
        <taxon>Streptophyta</taxon>
        <taxon>Embryophyta</taxon>
        <taxon>Tracheophyta</taxon>
        <taxon>Spermatophyta</taxon>
        <taxon>Magnoliopsida</taxon>
        <taxon>eudicotyledons</taxon>
        <taxon>Gunneridae</taxon>
        <taxon>Pentapetalae</taxon>
        <taxon>asterids</taxon>
        <taxon>campanulids</taxon>
        <taxon>Asterales</taxon>
        <taxon>Asteraceae</taxon>
        <taxon>Asteroideae</taxon>
        <taxon>Heliantheae alliance</taxon>
        <taxon>Tageteae</taxon>
        <taxon>Tagetes</taxon>
    </lineage>
</organism>
<accession>A0AAD8KZ77</accession>
<reference evidence="2" key="1">
    <citation type="journal article" date="2023" name="bioRxiv">
        <title>Improved chromosome-level genome assembly for marigold (Tagetes erecta).</title>
        <authorList>
            <person name="Jiang F."/>
            <person name="Yuan L."/>
            <person name="Wang S."/>
            <person name="Wang H."/>
            <person name="Xu D."/>
            <person name="Wang A."/>
            <person name="Fan W."/>
        </authorList>
    </citation>
    <scope>NUCLEOTIDE SEQUENCE</scope>
    <source>
        <strain evidence="2">WSJ</strain>
        <tissue evidence="2">Leaf</tissue>
    </source>
</reference>
<protein>
    <submittedName>
        <fullName evidence="2">Uncharacterized protein</fullName>
    </submittedName>
</protein>
<dbReference type="Proteomes" id="UP001229421">
    <property type="component" value="Unassembled WGS sequence"/>
</dbReference>
<keyword evidence="3" id="KW-1185">Reference proteome</keyword>
<proteinExistence type="predicted"/>
<feature type="compositionally biased region" description="Polar residues" evidence="1">
    <location>
        <begin position="56"/>
        <end position="67"/>
    </location>
</feature>
<feature type="compositionally biased region" description="Pro residues" evidence="1">
    <location>
        <begin position="28"/>
        <end position="46"/>
    </location>
</feature>
<evidence type="ECO:0000313" key="3">
    <source>
        <dbReference type="Proteomes" id="UP001229421"/>
    </source>
</evidence>
<name>A0AAD8KZ77_TARER</name>
<evidence type="ECO:0000256" key="1">
    <source>
        <dbReference type="SAM" id="MobiDB-lite"/>
    </source>
</evidence>
<comment type="caution">
    <text evidence="2">The sequence shown here is derived from an EMBL/GenBank/DDBJ whole genome shotgun (WGS) entry which is preliminary data.</text>
</comment>